<dbReference type="SMART" id="SM00240">
    <property type="entry name" value="FHA"/>
    <property type="match status" value="1"/>
</dbReference>
<feature type="domain" description="FHA" evidence="2">
    <location>
        <begin position="37"/>
        <end position="100"/>
    </location>
</feature>
<dbReference type="CDD" id="cd00060">
    <property type="entry name" value="FHA"/>
    <property type="match status" value="1"/>
</dbReference>
<gene>
    <name evidence="3" type="ORF">CC84DRAFT_1211408</name>
</gene>
<feature type="region of interest" description="Disordered" evidence="1">
    <location>
        <begin position="580"/>
        <end position="603"/>
    </location>
</feature>
<evidence type="ECO:0000259" key="2">
    <source>
        <dbReference type="PROSITE" id="PS50006"/>
    </source>
</evidence>
<feature type="region of interest" description="Disordered" evidence="1">
    <location>
        <begin position="522"/>
        <end position="544"/>
    </location>
</feature>
<dbReference type="OrthoDB" id="4096268at2759"/>
<sequence>MAASGGKCPPIDITLRSSDKLDEYTTRTFTLRPGSMVQIGRASKNAAKPELMVGPANAFIDSPTISREHAVLTATPPPAACVCIQDKGSMHGTMVNGVRLDPLKAQRLNNGDVLQFGANVTREQLFYTARQFTFESSLPSYPNGITVPESSDDEDVEVDDELSCPPSYGTQTNPLTIDIDHVNERRLVETEDADHVPEVRANASNDNEFDDDELDKHLQETTLPLASSHDAQERSPSPDDGDEDDDDPMFYPEHLPTANPKGHGYISGDDVFSEGDAASISSGEDENVSQLDRYGIASADSDESQSDGDMELAEEDDGEEEEEGSASSPFSMQIKLLEQQNKTRLMFARQEQDSQKISSEVRPVSPETQEGLSGASTTIDFGNDSSELGLTAPPAPPAPFVNSGPATLLTTEGEAPKLPDTYFTSNDVFSDSYHRTYLDGMEPLPPRPAAPRPMWPSMVDYTSSFSPPANASNFPAAYSPHFVGNYSGPAEQFLSHPYAAPHSYSSAVENPWEQSKSSAALPISGVQTPPPAPSSEFSSPPVRRTEVSIREIVEDVTQQPPTPTSVTGGLKRKAEVLDEAVEGPEEEPMPAAQAPAGATAPDATAVEAVNAIDQRPKKRPRSLLTKAASYVASGLIGAAGAVVLLTSVPNDFFVA</sequence>
<dbReference type="RefSeq" id="XP_018042136.1">
    <property type="nucleotide sequence ID" value="XM_018182375.1"/>
</dbReference>
<protein>
    <recommendedName>
        <fullName evidence="2">FHA domain-containing protein</fullName>
    </recommendedName>
</protein>
<dbReference type="PROSITE" id="PS50006">
    <property type="entry name" value="FHA_DOMAIN"/>
    <property type="match status" value="1"/>
</dbReference>
<dbReference type="InterPro" id="IPR000253">
    <property type="entry name" value="FHA_dom"/>
</dbReference>
<keyword evidence="4" id="KW-1185">Reference proteome</keyword>
<dbReference type="InterPro" id="IPR050923">
    <property type="entry name" value="Cell_Proc_Reg/RNA_Proc"/>
</dbReference>
<dbReference type="InParanoid" id="A0A177CX42"/>
<feature type="region of interest" description="Disordered" evidence="1">
    <location>
        <begin position="350"/>
        <end position="382"/>
    </location>
</feature>
<dbReference type="SUPFAM" id="SSF49879">
    <property type="entry name" value="SMAD/FHA domain"/>
    <property type="match status" value="1"/>
</dbReference>
<feature type="compositionally biased region" description="Acidic residues" evidence="1">
    <location>
        <begin position="300"/>
        <end position="324"/>
    </location>
</feature>
<dbReference type="STRING" id="1460663.A0A177CX42"/>
<proteinExistence type="predicted"/>
<dbReference type="AlphaFoldDB" id="A0A177CX42"/>
<dbReference type="InterPro" id="IPR008984">
    <property type="entry name" value="SMAD_FHA_dom_sf"/>
</dbReference>
<dbReference type="PANTHER" id="PTHR23308">
    <property type="entry name" value="NUCLEAR INHIBITOR OF PROTEIN PHOSPHATASE-1"/>
    <property type="match status" value="1"/>
</dbReference>
<feature type="compositionally biased region" description="Polar residues" evidence="1">
    <location>
        <begin position="366"/>
        <end position="382"/>
    </location>
</feature>
<dbReference type="GeneID" id="28765861"/>
<dbReference type="Pfam" id="PF00498">
    <property type="entry name" value="FHA"/>
    <property type="match status" value="1"/>
</dbReference>
<feature type="compositionally biased region" description="Acidic residues" evidence="1">
    <location>
        <begin position="150"/>
        <end position="162"/>
    </location>
</feature>
<evidence type="ECO:0000256" key="1">
    <source>
        <dbReference type="SAM" id="MobiDB-lite"/>
    </source>
</evidence>
<feature type="region of interest" description="Disordered" evidence="1">
    <location>
        <begin position="190"/>
        <end position="211"/>
    </location>
</feature>
<feature type="region of interest" description="Disordered" evidence="1">
    <location>
        <begin position="223"/>
        <end position="332"/>
    </location>
</feature>
<evidence type="ECO:0000313" key="3">
    <source>
        <dbReference type="EMBL" id="OAG11771.1"/>
    </source>
</evidence>
<feature type="region of interest" description="Disordered" evidence="1">
    <location>
        <begin position="138"/>
        <end position="175"/>
    </location>
</feature>
<feature type="compositionally biased region" description="Acidic residues" evidence="1">
    <location>
        <begin position="239"/>
        <end position="248"/>
    </location>
</feature>
<evidence type="ECO:0000313" key="4">
    <source>
        <dbReference type="Proteomes" id="UP000077069"/>
    </source>
</evidence>
<reference evidence="3 4" key="1">
    <citation type="submission" date="2016-05" db="EMBL/GenBank/DDBJ databases">
        <title>Comparative analysis of secretome profiles of manganese(II)-oxidizing ascomycete fungi.</title>
        <authorList>
            <consortium name="DOE Joint Genome Institute"/>
            <person name="Zeiner C.A."/>
            <person name="Purvine S.O."/>
            <person name="Zink E.M."/>
            <person name="Wu S."/>
            <person name="Pasa-Tolic L."/>
            <person name="Chaput D.L."/>
            <person name="Haridas S."/>
            <person name="Grigoriev I.V."/>
            <person name="Santelli C.M."/>
            <person name="Hansel C.M."/>
        </authorList>
    </citation>
    <scope>NUCLEOTIDE SEQUENCE [LARGE SCALE GENOMIC DNA]</scope>
    <source>
        <strain evidence="3 4">AP3s5-JAC2a</strain>
    </source>
</reference>
<dbReference type="EMBL" id="KV441548">
    <property type="protein sequence ID" value="OAG11771.1"/>
    <property type="molecule type" value="Genomic_DNA"/>
</dbReference>
<name>A0A177CX42_9PLEO</name>
<feature type="compositionally biased region" description="Low complexity" evidence="1">
    <location>
        <begin position="589"/>
        <end position="603"/>
    </location>
</feature>
<accession>A0A177CX42</accession>
<dbReference type="Proteomes" id="UP000077069">
    <property type="component" value="Unassembled WGS sequence"/>
</dbReference>
<organism evidence="3 4">
    <name type="scientific">Paraphaeosphaeria sporulosa</name>
    <dbReference type="NCBI Taxonomy" id="1460663"/>
    <lineage>
        <taxon>Eukaryota</taxon>
        <taxon>Fungi</taxon>
        <taxon>Dikarya</taxon>
        <taxon>Ascomycota</taxon>
        <taxon>Pezizomycotina</taxon>
        <taxon>Dothideomycetes</taxon>
        <taxon>Pleosporomycetidae</taxon>
        <taxon>Pleosporales</taxon>
        <taxon>Massarineae</taxon>
        <taxon>Didymosphaeriaceae</taxon>
        <taxon>Paraphaeosphaeria</taxon>
    </lineage>
</organism>
<dbReference type="Gene3D" id="2.60.200.20">
    <property type="match status" value="1"/>
</dbReference>